<keyword evidence="1" id="KW-1133">Transmembrane helix</keyword>
<gene>
    <name evidence="2" type="ORF">LCGC14_1962340</name>
</gene>
<comment type="caution">
    <text evidence="2">The sequence shown here is derived from an EMBL/GenBank/DDBJ whole genome shotgun (WGS) entry which is preliminary data.</text>
</comment>
<keyword evidence="1" id="KW-0472">Membrane</keyword>
<evidence type="ECO:0000256" key="1">
    <source>
        <dbReference type="SAM" id="Phobius"/>
    </source>
</evidence>
<dbReference type="EMBL" id="LAZR01021636">
    <property type="protein sequence ID" value="KKL84673.1"/>
    <property type="molecule type" value="Genomic_DNA"/>
</dbReference>
<sequence>MSESNDKQIGMKEAQEIANNEYAFRIFTINRIVKLQGLMTELVGGNGHKGRIPCLEQKVRWHDRICWMVAGAVFLATVLLKYGPQLLAWIRG</sequence>
<protein>
    <submittedName>
        <fullName evidence="2">Uncharacterized protein</fullName>
    </submittedName>
</protein>
<reference evidence="2" key="1">
    <citation type="journal article" date="2015" name="Nature">
        <title>Complex archaea that bridge the gap between prokaryotes and eukaryotes.</title>
        <authorList>
            <person name="Spang A."/>
            <person name="Saw J.H."/>
            <person name="Jorgensen S.L."/>
            <person name="Zaremba-Niedzwiedzka K."/>
            <person name="Martijn J."/>
            <person name="Lind A.E."/>
            <person name="van Eijk R."/>
            <person name="Schleper C."/>
            <person name="Guy L."/>
            <person name="Ettema T.J."/>
        </authorList>
    </citation>
    <scope>NUCLEOTIDE SEQUENCE</scope>
</reference>
<name>A0A0F9FEH4_9ZZZZ</name>
<evidence type="ECO:0000313" key="2">
    <source>
        <dbReference type="EMBL" id="KKL84673.1"/>
    </source>
</evidence>
<dbReference type="AlphaFoldDB" id="A0A0F9FEH4"/>
<keyword evidence="1" id="KW-0812">Transmembrane</keyword>
<organism evidence="2">
    <name type="scientific">marine sediment metagenome</name>
    <dbReference type="NCBI Taxonomy" id="412755"/>
    <lineage>
        <taxon>unclassified sequences</taxon>
        <taxon>metagenomes</taxon>
        <taxon>ecological metagenomes</taxon>
    </lineage>
</organism>
<feature type="transmembrane region" description="Helical" evidence="1">
    <location>
        <begin position="65"/>
        <end position="83"/>
    </location>
</feature>
<proteinExistence type="predicted"/>
<accession>A0A0F9FEH4</accession>